<keyword evidence="7" id="KW-0378">Hydrolase</keyword>
<dbReference type="InterPro" id="IPR021109">
    <property type="entry name" value="Peptidase_aspartic_dom_sf"/>
</dbReference>
<accession>A0A1Q3CMQ7</accession>
<evidence type="ECO:0000256" key="6">
    <source>
        <dbReference type="ARBA" id="ARBA00022759"/>
    </source>
</evidence>
<dbReference type="InterPro" id="IPR043128">
    <property type="entry name" value="Rev_trsase/Diguanyl_cyclase"/>
</dbReference>
<keyword evidence="8" id="KW-0695">RNA-directed DNA polymerase</keyword>
<keyword evidence="6" id="KW-0255">Endonuclease</keyword>
<dbReference type="Pfam" id="PF08284">
    <property type="entry name" value="RVP_2"/>
    <property type="match status" value="1"/>
</dbReference>
<keyword evidence="4" id="KW-0548">Nucleotidyltransferase</keyword>
<dbReference type="EC" id="2.7.7.49" evidence="1"/>
<dbReference type="InterPro" id="IPR041588">
    <property type="entry name" value="Integrase_H2C2"/>
</dbReference>
<evidence type="ECO:0000259" key="9">
    <source>
        <dbReference type="PROSITE" id="PS50878"/>
    </source>
</evidence>
<dbReference type="EMBL" id="BDDD01002385">
    <property type="protein sequence ID" value="GAV81381.1"/>
    <property type="molecule type" value="Genomic_DNA"/>
</dbReference>
<keyword evidence="3" id="KW-0808">Transferase</keyword>
<dbReference type="Pfam" id="PF17921">
    <property type="entry name" value="Integrase_H2C2"/>
    <property type="match status" value="1"/>
</dbReference>
<evidence type="ECO:0000256" key="2">
    <source>
        <dbReference type="ARBA" id="ARBA00022670"/>
    </source>
</evidence>
<keyword evidence="2" id="KW-0645">Protease</keyword>
<sequence length="813" mass="93781">DFDVILGMDWLSAYRACMDCYNKTVDFCLPDETAVQFKGNKGFSTPIISFIRPSRYLEKGCEGFLAHVVDKRKEKGKSLEEVPVVNGFSDVFPADLVSLPPRRSMEFVIDLVPGTAPISKAPYRMAPAELRELKLQLQDLVDKGFVRPSVSPWGAPVLFVKKKDGSMRLCIDYRMLNKATIKNKYPLPHIEDLFDQLQGSRVFSKLDLKSGYHQLRVREGDVEKTAFRTRYGHYEFLVMPFGVTNAPAAFMSLMNDVFRPYLDQFVVVFIDYILVYSGDEEEHAYHLRLVLQTLREHKLYAKFGKCEFWLDHVIFLGHIVSGEGLAVDPSKTEVVRDWPRPKNVTEVRSFLGLVGYYRRFIQNFSRIAVPLTRLTQKKTLFVWDDDCEASFCDLKDRLISAPVLALPECNEGLTVYSDASGKGLGCVLMQRGRVIAYASRKLKLYEENYPTHDLELAAIVFALQKWRHYLYGAQFEIFTDHKSLRYLFCQDTLNMRQRRWVEFFNDYDCSIQYQPGKANVVADALSRKAMVANAMVSQWKLLEDFQEWSPFNQSPGIFLASMRVEPVLLHHIKDAQPHDPELQRIRENLDSESDFRVHNDGIMRYRGRVCLPNEPELKGRLLHAAHKSTYSIHPGSTKMYQDMNKCYWWPGMKREIADYVAKCYTCQTVKAEHQRPAGLLQPLPIPEWKWEHVTMDFVLGFPLTRNRHNAIWVIVDRLTKSAHFLPTHVTDSASKLARVYIKEIVRLHGVPVSIVCDRDSIFTSNFWRRFQSAFGTKLNLSTAFHPQTDGQSERTIQTLEDMLRACIVDFAGT</sequence>
<keyword evidence="12" id="KW-1185">Reference proteome</keyword>
<dbReference type="Pfam" id="PF17917">
    <property type="entry name" value="RT_RNaseH"/>
    <property type="match status" value="1"/>
</dbReference>
<reference evidence="12" key="1">
    <citation type="submission" date="2016-04" db="EMBL/GenBank/DDBJ databases">
        <title>Cephalotus genome sequencing.</title>
        <authorList>
            <person name="Fukushima K."/>
            <person name="Hasebe M."/>
            <person name="Fang X."/>
        </authorList>
    </citation>
    <scope>NUCLEOTIDE SEQUENCE [LARGE SCALE GENOMIC DNA]</scope>
    <source>
        <strain evidence="12">cv. St1</strain>
    </source>
</reference>
<dbReference type="SUPFAM" id="SSF53098">
    <property type="entry name" value="Ribonuclease H-like"/>
    <property type="match status" value="1"/>
</dbReference>
<dbReference type="FunFam" id="3.30.70.270:FF:000020">
    <property type="entry name" value="Transposon Tf2-6 polyprotein-like Protein"/>
    <property type="match status" value="1"/>
</dbReference>
<evidence type="ECO:0000313" key="11">
    <source>
        <dbReference type="EMBL" id="GAV81381.1"/>
    </source>
</evidence>
<evidence type="ECO:0000256" key="3">
    <source>
        <dbReference type="ARBA" id="ARBA00022679"/>
    </source>
</evidence>
<dbReference type="GO" id="GO:0006508">
    <property type="term" value="P:proteolysis"/>
    <property type="evidence" value="ECO:0007669"/>
    <property type="project" value="UniProtKB-KW"/>
</dbReference>
<dbReference type="OrthoDB" id="415724at2759"/>
<dbReference type="InParanoid" id="A0A1Q3CMQ7"/>
<gene>
    <name evidence="11" type="ORF">CFOL_v3_24838</name>
</gene>
<feature type="non-terminal residue" evidence="11">
    <location>
        <position position="1"/>
    </location>
</feature>
<dbReference type="PANTHER" id="PTHR37984:SF5">
    <property type="entry name" value="PROTEIN NYNRIN-LIKE"/>
    <property type="match status" value="1"/>
</dbReference>
<dbReference type="PANTHER" id="PTHR37984">
    <property type="entry name" value="PROTEIN CBG26694"/>
    <property type="match status" value="1"/>
</dbReference>
<dbReference type="InterPro" id="IPR001584">
    <property type="entry name" value="Integrase_cat-core"/>
</dbReference>
<dbReference type="GO" id="GO:0003964">
    <property type="term" value="F:RNA-directed DNA polymerase activity"/>
    <property type="evidence" value="ECO:0007669"/>
    <property type="project" value="UniProtKB-KW"/>
</dbReference>
<keyword evidence="5" id="KW-0540">Nuclease</keyword>
<evidence type="ECO:0000256" key="5">
    <source>
        <dbReference type="ARBA" id="ARBA00022722"/>
    </source>
</evidence>
<organism evidence="11 12">
    <name type="scientific">Cephalotus follicularis</name>
    <name type="common">Albany pitcher plant</name>
    <dbReference type="NCBI Taxonomy" id="3775"/>
    <lineage>
        <taxon>Eukaryota</taxon>
        <taxon>Viridiplantae</taxon>
        <taxon>Streptophyta</taxon>
        <taxon>Embryophyta</taxon>
        <taxon>Tracheophyta</taxon>
        <taxon>Spermatophyta</taxon>
        <taxon>Magnoliopsida</taxon>
        <taxon>eudicotyledons</taxon>
        <taxon>Gunneridae</taxon>
        <taxon>Pentapetalae</taxon>
        <taxon>rosids</taxon>
        <taxon>fabids</taxon>
        <taxon>Oxalidales</taxon>
        <taxon>Cephalotaceae</taxon>
        <taxon>Cephalotus</taxon>
    </lineage>
</organism>
<proteinExistence type="predicted"/>
<dbReference type="InterPro" id="IPR036397">
    <property type="entry name" value="RNaseH_sf"/>
</dbReference>
<dbReference type="PROSITE" id="PS50994">
    <property type="entry name" value="INTEGRASE"/>
    <property type="match status" value="1"/>
</dbReference>
<dbReference type="InterPro" id="IPR000477">
    <property type="entry name" value="RT_dom"/>
</dbReference>
<dbReference type="InterPro" id="IPR012337">
    <property type="entry name" value="RNaseH-like_sf"/>
</dbReference>
<evidence type="ECO:0000256" key="8">
    <source>
        <dbReference type="ARBA" id="ARBA00022918"/>
    </source>
</evidence>
<dbReference type="GO" id="GO:0008233">
    <property type="term" value="F:peptidase activity"/>
    <property type="evidence" value="ECO:0007669"/>
    <property type="project" value="UniProtKB-KW"/>
</dbReference>
<protein>
    <recommendedName>
        <fullName evidence="1">RNA-directed DNA polymerase</fullName>
        <ecNumber evidence="1">2.7.7.49</ecNumber>
    </recommendedName>
</protein>
<dbReference type="PROSITE" id="PS50878">
    <property type="entry name" value="RT_POL"/>
    <property type="match status" value="1"/>
</dbReference>
<dbReference type="SUPFAM" id="SSF56672">
    <property type="entry name" value="DNA/RNA polymerases"/>
    <property type="match status" value="1"/>
</dbReference>
<dbReference type="Gene3D" id="3.30.420.10">
    <property type="entry name" value="Ribonuclease H-like superfamily/Ribonuclease H"/>
    <property type="match status" value="1"/>
</dbReference>
<dbReference type="Gene3D" id="2.40.70.10">
    <property type="entry name" value="Acid Proteases"/>
    <property type="match status" value="1"/>
</dbReference>
<evidence type="ECO:0000256" key="1">
    <source>
        <dbReference type="ARBA" id="ARBA00012493"/>
    </source>
</evidence>
<dbReference type="Gene3D" id="3.30.70.270">
    <property type="match status" value="2"/>
</dbReference>
<feature type="domain" description="Integrase catalytic" evidence="10">
    <location>
        <begin position="680"/>
        <end position="813"/>
    </location>
</feature>
<dbReference type="Pfam" id="PF00078">
    <property type="entry name" value="RVT_1"/>
    <property type="match status" value="1"/>
</dbReference>
<dbReference type="AlphaFoldDB" id="A0A1Q3CMQ7"/>
<dbReference type="FunFam" id="3.10.10.10:FF:000007">
    <property type="entry name" value="Retrovirus-related Pol polyprotein from transposon 17.6-like Protein"/>
    <property type="match status" value="1"/>
</dbReference>
<dbReference type="InterPro" id="IPR041373">
    <property type="entry name" value="RT_RNaseH"/>
</dbReference>
<evidence type="ECO:0000256" key="7">
    <source>
        <dbReference type="ARBA" id="ARBA00022801"/>
    </source>
</evidence>
<evidence type="ECO:0000256" key="4">
    <source>
        <dbReference type="ARBA" id="ARBA00022695"/>
    </source>
</evidence>
<dbReference type="Proteomes" id="UP000187406">
    <property type="component" value="Unassembled WGS sequence"/>
</dbReference>
<comment type="caution">
    <text evidence="11">The sequence shown here is derived from an EMBL/GenBank/DDBJ whole genome shotgun (WGS) entry which is preliminary data.</text>
</comment>
<evidence type="ECO:0000259" key="10">
    <source>
        <dbReference type="PROSITE" id="PS50994"/>
    </source>
</evidence>
<dbReference type="InterPro" id="IPR043502">
    <property type="entry name" value="DNA/RNA_pol_sf"/>
</dbReference>
<evidence type="ECO:0000313" key="12">
    <source>
        <dbReference type="Proteomes" id="UP000187406"/>
    </source>
</evidence>
<dbReference type="Gene3D" id="1.10.340.70">
    <property type="match status" value="1"/>
</dbReference>
<dbReference type="CDD" id="cd09274">
    <property type="entry name" value="RNase_HI_RT_Ty3"/>
    <property type="match status" value="1"/>
</dbReference>
<feature type="domain" description="Reverse transcriptase" evidence="9">
    <location>
        <begin position="141"/>
        <end position="320"/>
    </location>
</feature>
<dbReference type="Gene3D" id="3.10.10.10">
    <property type="entry name" value="HIV Type 1 Reverse Transcriptase, subunit A, domain 1"/>
    <property type="match status" value="1"/>
</dbReference>
<name>A0A1Q3CMQ7_CEPFO</name>
<dbReference type="GO" id="GO:0015074">
    <property type="term" value="P:DNA integration"/>
    <property type="evidence" value="ECO:0007669"/>
    <property type="project" value="InterPro"/>
</dbReference>
<dbReference type="InterPro" id="IPR050951">
    <property type="entry name" value="Retrovirus_Pol_polyprotein"/>
</dbReference>
<dbReference type="GO" id="GO:0004519">
    <property type="term" value="F:endonuclease activity"/>
    <property type="evidence" value="ECO:0007669"/>
    <property type="project" value="UniProtKB-KW"/>
</dbReference>
<dbReference type="GO" id="GO:0003676">
    <property type="term" value="F:nucleic acid binding"/>
    <property type="evidence" value="ECO:0007669"/>
    <property type="project" value="InterPro"/>
</dbReference>
<dbReference type="CDD" id="cd01647">
    <property type="entry name" value="RT_LTR"/>
    <property type="match status" value="1"/>
</dbReference>